<dbReference type="SUPFAM" id="SSF46689">
    <property type="entry name" value="Homeodomain-like"/>
    <property type="match status" value="1"/>
</dbReference>
<evidence type="ECO:0000256" key="4">
    <source>
        <dbReference type="PROSITE-ProRule" id="PRU00335"/>
    </source>
</evidence>
<dbReference type="GO" id="GO:0000976">
    <property type="term" value="F:transcription cis-regulatory region binding"/>
    <property type="evidence" value="ECO:0007669"/>
    <property type="project" value="TreeGrafter"/>
</dbReference>
<dbReference type="InterPro" id="IPR001647">
    <property type="entry name" value="HTH_TetR"/>
</dbReference>
<keyword evidence="1" id="KW-0805">Transcription regulation</keyword>
<keyword evidence="3" id="KW-0804">Transcription</keyword>
<dbReference type="OrthoDB" id="3173376at2"/>
<keyword evidence="2 4" id="KW-0238">DNA-binding</keyword>
<dbReference type="KEGG" id="acry:AC20117_04650"/>
<dbReference type="Proteomes" id="UP000181917">
    <property type="component" value="Unassembled WGS sequence"/>
</dbReference>
<gene>
    <name evidence="6" type="ORF">SAMN04489742_2557</name>
</gene>
<protein>
    <submittedName>
        <fullName evidence="6">DNA-binding transcriptional regulator, AcrR family</fullName>
    </submittedName>
</protein>
<dbReference type="InterPro" id="IPR025996">
    <property type="entry name" value="MT1864/Rv1816-like_C"/>
</dbReference>
<evidence type="ECO:0000259" key="5">
    <source>
        <dbReference type="PROSITE" id="PS50977"/>
    </source>
</evidence>
<dbReference type="InterPro" id="IPR050109">
    <property type="entry name" value="HTH-type_TetR-like_transc_reg"/>
</dbReference>
<dbReference type="InterPro" id="IPR036271">
    <property type="entry name" value="Tet_transcr_reg_TetR-rel_C_sf"/>
</dbReference>
<accession>A0A1H1DQ52</accession>
<feature type="domain" description="HTH tetR-type" evidence="5">
    <location>
        <begin position="9"/>
        <end position="69"/>
    </location>
</feature>
<dbReference type="PROSITE" id="PS50977">
    <property type="entry name" value="HTH_TETR_2"/>
    <property type="match status" value="1"/>
</dbReference>
<name>A0A1H1DQ52_9MICC</name>
<keyword evidence="7" id="KW-1185">Reference proteome</keyword>
<evidence type="ECO:0000256" key="1">
    <source>
        <dbReference type="ARBA" id="ARBA00023015"/>
    </source>
</evidence>
<evidence type="ECO:0000313" key="7">
    <source>
        <dbReference type="Proteomes" id="UP000181917"/>
    </source>
</evidence>
<proteinExistence type="predicted"/>
<dbReference type="Pfam" id="PF13305">
    <property type="entry name" value="TetR_C_33"/>
    <property type="match status" value="1"/>
</dbReference>
<dbReference type="PANTHER" id="PTHR30055:SF234">
    <property type="entry name" value="HTH-TYPE TRANSCRIPTIONAL REGULATOR BETI"/>
    <property type="match status" value="1"/>
</dbReference>
<dbReference type="Gene3D" id="1.10.357.10">
    <property type="entry name" value="Tetracycline Repressor, domain 2"/>
    <property type="match status" value="1"/>
</dbReference>
<dbReference type="InterPro" id="IPR009057">
    <property type="entry name" value="Homeodomain-like_sf"/>
</dbReference>
<dbReference type="RefSeq" id="WP_074700778.1">
    <property type="nucleotide sequence ID" value="NZ_CP018863.1"/>
</dbReference>
<dbReference type="EMBL" id="FNKH01000002">
    <property type="protein sequence ID" value="SDQ78622.1"/>
    <property type="molecule type" value="Genomic_DNA"/>
</dbReference>
<feature type="DNA-binding region" description="H-T-H motif" evidence="4">
    <location>
        <begin position="32"/>
        <end position="51"/>
    </location>
</feature>
<evidence type="ECO:0000256" key="3">
    <source>
        <dbReference type="ARBA" id="ARBA00023163"/>
    </source>
</evidence>
<dbReference type="PANTHER" id="PTHR30055">
    <property type="entry name" value="HTH-TYPE TRANSCRIPTIONAL REGULATOR RUTR"/>
    <property type="match status" value="1"/>
</dbReference>
<reference evidence="6 7" key="1">
    <citation type="submission" date="2016-10" db="EMBL/GenBank/DDBJ databases">
        <authorList>
            <person name="de Groot N.N."/>
        </authorList>
    </citation>
    <scope>NUCLEOTIDE SEQUENCE [LARGE SCALE GENOMIC DNA]</scope>
    <source>
        <strain evidence="6 7">DSM 20117</strain>
    </source>
</reference>
<dbReference type="SUPFAM" id="SSF48498">
    <property type="entry name" value="Tetracyclin repressor-like, C-terminal domain"/>
    <property type="match status" value="1"/>
</dbReference>
<sequence>METSSYHHGDLRRAIIDAALDVIREFSPAAVSLRDLARRAGVSHAAPAHHFGDKAGLLTAVAVQGFGLLGDVLQKAAGQPDGYLAAGVAYVGFAVEHRAHFEVMFRPELYHADDPELLEAQARTSRMLYEGAAPYVQDGGTTPRDAALAAWSLVHGFASLWLSGNLPADLPEDPQDAARRVARVLFPHKAGDNA</sequence>
<dbReference type="GO" id="GO:0003700">
    <property type="term" value="F:DNA-binding transcription factor activity"/>
    <property type="evidence" value="ECO:0007669"/>
    <property type="project" value="TreeGrafter"/>
</dbReference>
<evidence type="ECO:0000313" key="6">
    <source>
        <dbReference type="EMBL" id="SDQ78622.1"/>
    </source>
</evidence>
<dbReference type="AlphaFoldDB" id="A0A1H1DQ52"/>
<dbReference type="STRING" id="37928.SAMN04489742_2557"/>
<evidence type="ECO:0000256" key="2">
    <source>
        <dbReference type="ARBA" id="ARBA00023125"/>
    </source>
</evidence>
<organism evidence="6 7">
    <name type="scientific">Crystallibacter crystallopoietes</name>
    <dbReference type="NCBI Taxonomy" id="37928"/>
    <lineage>
        <taxon>Bacteria</taxon>
        <taxon>Bacillati</taxon>
        <taxon>Actinomycetota</taxon>
        <taxon>Actinomycetes</taxon>
        <taxon>Micrococcales</taxon>
        <taxon>Micrococcaceae</taxon>
        <taxon>Crystallibacter</taxon>
    </lineage>
</organism>
<dbReference type="Pfam" id="PF00440">
    <property type="entry name" value="TetR_N"/>
    <property type="match status" value="1"/>
</dbReference>